<organism evidence="1 3">
    <name type="scientific">Acorus calamus</name>
    <name type="common">Sweet flag</name>
    <dbReference type="NCBI Taxonomy" id="4465"/>
    <lineage>
        <taxon>Eukaryota</taxon>
        <taxon>Viridiplantae</taxon>
        <taxon>Streptophyta</taxon>
        <taxon>Embryophyta</taxon>
        <taxon>Tracheophyta</taxon>
        <taxon>Spermatophyta</taxon>
        <taxon>Magnoliopsida</taxon>
        <taxon>Liliopsida</taxon>
        <taxon>Acoraceae</taxon>
        <taxon>Acorus</taxon>
    </lineage>
</organism>
<evidence type="ECO:0000313" key="3">
    <source>
        <dbReference type="Proteomes" id="UP001180020"/>
    </source>
</evidence>
<name>A0AAV9E1K2_ACOCL</name>
<gene>
    <name evidence="2" type="ORF">QJS10_CPA06g00478</name>
    <name evidence="1" type="ORF">QJS10_CPA10g01061</name>
</gene>
<sequence length="69" mass="7871">MEICKTPWYWSCWRNHSIMEVGLEYTVLFGQPTSHVFGGKYSTKSSLVDYGHICKPGLCSEILSLARNN</sequence>
<evidence type="ECO:0000313" key="2">
    <source>
        <dbReference type="EMBL" id="KAK1313956.1"/>
    </source>
</evidence>
<keyword evidence="3" id="KW-1185">Reference proteome</keyword>
<dbReference type="EMBL" id="JAUJYO010000010">
    <property type="protein sequence ID" value="KAK1307111.1"/>
    <property type="molecule type" value="Genomic_DNA"/>
</dbReference>
<dbReference type="AlphaFoldDB" id="A0AAV9E1K2"/>
<reference evidence="1" key="2">
    <citation type="submission" date="2023-06" db="EMBL/GenBank/DDBJ databases">
        <authorList>
            <person name="Ma L."/>
            <person name="Liu K.-W."/>
            <person name="Li Z."/>
            <person name="Hsiao Y.-Y."/>
            <person name="Qi Y."/>
            <person name="Fu T."/>
            <person name="Tang G."/>
            <person name="Zhang D."/>
            <person name="Sun W.-H."/>
            <person name="Liu D.-K."/>
            <person name="Li Y."/>
            <person name="Chen G.-Z."/>
            <person name="Liu X.-D."/>
            <person name="Liao X.-Y."/>
            <person name="Jiang Y.-T."/>
            <person name="Yu X."/>
            <person name="Hao Y."/>
            <person name="Huang J."/>
            <person name="Zhao X.-W."/>
            <person name="Ke S."/>
            <person name="Chen Y.-Y."/>
            <person name="Wu W.-L."/>
            <person name="Hsu J.-L."/>
            <person name="Lin Y.-F."/>
            <person name="Huang M.-D."/>
            <person name="Li C.-Y."/>
            <person name="Huang L."/>
            <person name="Wang Z.-W."/>
            <person name="Zhao X."/>
            <person name="Zhong W.-Y."/>
            <person name="Peng D.-H."/>
            <person name="Ahmad S."/>
            <person name="Lan S."/>
            <person name="Zhang J.-S."/>
            <person name="Tsai W.-C."/>
            <person name="Van De Peer Y."/>
            <person name="Liu Z.-J."/>
        </authorList>
    </citation>
    <scope>NUCLEOTIDE SEQUENCE</scope>
    <source>
        <strain evidence="1">CP</strain>
        <tissue evidence="1">Leaves</tissue>
    </source>
</reference>
<dbReference type="EMBL" id="JAUJYO010000006">
    <property type="protein sequence ID" value="KAK1313956.1"/>
    <property type="molecule type" value="Genomic_DNA"/>
</dbReference>
<reference evidence="1" key="1">
    <citation type="journal article" date="2023" name="Nat. Commun.">
        <title>Diploid and tetraploid genomes of Acorus and the evolution of monocots.</title>
        <authorList>
            <person name="Ma L."/>
            <person name="Liu K.W."/>
            <person name="Li Z."/>
            <person name="Hsiao Y.Y."/>
            <person name="Qi Y."/>
            <person name="Fu T."/>
            <person name="Tang G.D."/>
            <person name="Zhang D."/>
            <person name="Sun W.H."/>
            <person name="Liu D.K."/>
            <person name="Li Y."/>
            <person name="Chen G.Z."/>
            <person name="Liu X.D."/>
            <person name="Liao X.Y."/>
            <person name="Jiang Y.T."/>
            <person name="Yu X."/>
            <person name="Hao Y."/>
            <person name="Huang J."/>
            <person name="Zhao X.W."/>
            <person name="Ke S."/>
            <person name="Chen Y.Y."/>
            <person name="Wu W.L."/>
            <person name="Hsu J.L."/>
            <person name="Lin Y.F."/>
            <person name="Huang M.D."/>
            <person name="Li C.Y."/>
            <person name="Huang L."/>
            <person name="Wang Z.W."/>
            <person name="Zhao X."/>
            <person name="Zhong W.Y."/>
            <person name="Peng D.H."/>
            <person name="Ahmad S."/>
            <person name="Lan S."/>
            <person name="Zhang J.S."/>
            <person name="Tsai W.C."/>
            <person name="Van de Peer Y."/>
            <person name="Liu Z.J."/>
        </authorList>
    </citation>
    <scope>NUCLEOTIDE SEQUENCE</scope>
    <source>
        <strain evidence="1">CP</strain>
    </source>
</reference>
<comment type="caution">
    <text evidence="1">The sequence shown here is derived from an EMBL/GenBank/DDBJ whole genome shotgun (WGS) entry which is preliminary data.</text>
</comment>
<evidence type="ECO:0000313" key="1">
    <source>
        <dbReference type="EMBL" id="KAK1307111.1"/>
    </source>
</evidence>
<dbReference type="Proteomes" id="UP001180020">
    <property type="component" value="Unassembled WGS sequence"/>
</dbReference>
<accession>A0AAV9E1K2</accession>
<proteinExistence type="predicted"/>
<protein>
    <submittedName>
        <fullName evidence="1">Uncharacterized protein</fullName>
    </submittedName>
</protein>